<dbReference type="InterPro" id="IPR001126">
    <property type="entry name" value="UmuC"/>
</dbReference>
<evidence type="ECO:0000259" key="14">
    <source>
        <dbReference type="PROSITE" id="PS50172"/>
    </source>
</evidence>
<evidence type="ECO:0000256" key="6">
    <source>
        <dbReference type="ARBA" id="ARBA00022763"/>
    </source>
</evidence>
<dbReference type="FunFam" id="3.40.50.10190:FF:000011">
    <property type="entry name" value="DNA repair protein REV1"/>
    <property type="match status" value="1"/>
</dbReference>
<dbReference type="Proteomes" id="UP001140172">
    <property type="component" value="Unassembled WGS sequence"/>
</dbReference>
<dbReference type="GO" id="GO:0070987">
    <property type="term" value="P:error-free translesion synthesis"/>
    <property type="evidence" value="ECO:0007669"/>
    <property type="project" value="TreeGrafter"/>
</dbReference>
<evidence type="ECO:0000256" key="13">
    <source>
        <dbReference type="SAM" id="MobiDB-lite"/>
    </source>
</evidence>
<dbReference type="InterPro" id="IPR031991">
    <property type="entry name" value="Rev1_C"/>
</dbReference>
<dbReference type="Pfam" id="PF16727">
    <property type="entry name" value="REV1_C"/>
    <property type="match status" value="1"/>
</dbReference>
<keyword evidence="4 11" id="KW-0548">Nucleotidyltransferase</keyword>
<keyword evidence="9 11" id="KW-0234">DNA repair</keyword>
<dbReference type="InterPro" id="IPR036420">
    <property type="entry name" value="BRCT_dom_sf"/>
</dbReference>
<feature type="binding site" evidence="12">
    <location>
        <position position="372"/>
    </location>
    <ligand>
        <name>Mg(2+)</name>
        <dbReference type="ChEBI" id="CHEBI:18420"/>
        <label>1</label>
    </ligand>
</feature>
<evidence type="ECO:0000259" key="15">
    <source>
        <dbReference type="PROSITE" id="PS50173"/>
    </source>
</evidence>
<feature type="binding site" evidence="12">
    <location>
        <position position="272"/>
    </location>
    <ligand>
        <name>Mg(2+)</name>
        <dbReference type="ChEBI" id="CHEBI:18420"/>
        <label>1</label>
    </ligand>
</feature>
<evidence type="ECO:0000313" key="17">
    <source>
        <dbReference type="Proteomes" id="UP001140172"/>
    </source>
</evidence>
<dbReference type="Gene3D" id="3.30.1490.100">
    <property type="entry name" value="DNA polymerase, Y-family, little finger domain"/>
    <property type="match status" value="1"/>
</dbReference>
<protein>
    <recommendedName>
        <fullName evidence="2 11">DNA repair protein REV1</fullName>
        <ecNumber evidence="11">2.7.7.-</ecNumber>
    </recommendedName>
</protein>
<keyword evidence="5 12" id="KW-0479">Metal-binding</keyword>
<keyword evidence="7 12" id="KW-0460">Magnesium</keyword>
<dbReference type="SUPFAM" id="SSF52113">
    <property type="entry name" value="BRCT domain"/>
    <property type="match status" value="1"/>
</dbReference>
<dbReference type="PIRSF" id="PIRSF036573">
    <property type="entry name" value="REV1"/>
    <property type="match status" value="1"/>
</dbReference>
<evidence type="ECO:0000256" key="5">
    <source>
        <dbReference type="ARBA" id="ARBA00022723"/>
    </source>
</evidence>
<dbReference type="InterPro" id="IPR043128">
    <property type="entry name" value="Rev_trsase/Diguanyl_cyclase"/>
</dbReference>
<gene>
    <name evidence="16" type="primary">REV1</name>
    <name evidence="16" type="ORF">GGI15_003119</name>
</gene>
<dbReference type="SMART" id="SM00292">
    <property type="entry name" value="BRCT"/>
    <property type="match status" value="1"/>
</dbReference>
<dbReference type="Gene3D" id="1.20.58.1280">
    <property type="entry name" value="DNA repair protein Rev1, C-terminal domain"/>
    <property type="match status" value="1"/>
</dbReference>
<dbReference type="Gene3D" id="3.30.70.270">
    <property type="match status" value="1"/>
</dbReference>
<feature type="region of interest" description="Disordered" evidence="13">
    <location>
        <begin position="672"/>
        <end position="719"/>
    </location>
</feature>
<dbReference type="InterPro" id="IPR043502">
    <property type="entry name" value="DNA/RNA_pol_sf"/>
</dbReference>
<dbReference type="Gene3D" id="3.40.1170.60">
    <property type="match status" value="1"/>
</dbReference>
<dbReference type="EC" id="2.7.7.-" evidence="11"/>
<dbReference type="PANTHER" id="PTHR45990">
    <property type="entry name" value="DNA REPAIR PROTEIN REV1"/>
    <property type="match status" value="1"/>
</dbReference>
<dbReference type="InterPro" id="IPR038401">
    <property type="entry name" value="Rev1_C_sf"/>
</dbReference>
<reference evidence="16" key="1">
    <citation type="submission" date="2022-07" db="EMBL/GenBank/DDBJ databases">
        <title>Phylogenomic reconstructions and comparative analyses of Kickxellomycotina fungi.</title>
        <authorList>
            <person name="Reynolds N.K."/>
            <person name="Stajich J.E."/>
            <person name="Barry K."/>
            <person name="Grigoriev I.V."/>
            <person name="Crous P."/>
            <person name="Smith M.E."/>
        </authorList>
    </citation>
    <scope>NUCLEOTIDE SEQUENCE</scope>
    <source>
        <strain evidence="16">BCRC 34489</strain>
    </source>
</reference>
<comment type="cofactor">
    <cofactor evidence="12">
        <name>Mg(2+)</name>
        <dbReference type="ChEBI" id="CHEBI:18420"/>
    </cofactor>
    <text evidence="12">Binds 2 magnesium ions.</text>
</comment>
<keyword evidence="10 11" id="KW-0539">Nucleus</keyword>
<feature type="domain" description="UmuC" evidence="15">
    <location>
        <begin position="268"/>
        <end position="452"/>
    </location>
</feature>
<organism evidence="16 17">
    <name type="scientific">Coemansia interrupta</name>
    <dbReference type="NCBI Taxonomy" id="1126814"/>
    <lineage>
        <taxon>Eukaryota</taxon>
        <taxon>Fungi</taxon>
        <taxon>Fungi incertae sedis</taxon>
        <taxon>Zoopagomycota</taxon>
        <taxon>Kickxellomycotina</taxon>
        <taxon>Kickxellomycetes</taxon>
        <taxon>Kickxellales</taxon>
        <taxon>Kickxellaceae</taxon>
        <taxon>Coemansia</taxon>
    </lineage>
</organism>
<evidence type="ECO:0000256" key="12">
    <source>
        <dbReference type="PIRSR" id="PIRSR036573-2"/>
    </source>
</evidence>
<dbReference type="Gene3D" id="3.40.50.10190">
    <property type="entry name" value="BRCT domain"/>
    <property type="match status" value="1"/>
</dbReference>
<dbReference type="Pfam" id="PF00817">
    <property type="entry name" value="IMS"/>
    <property type="match status" value="1"/>
</dbReference>
<comment type="subcellular location">
    <subcellularLocation>
        <location evidence="1 11">Nucleus</location>
    </subcellularLocation>
</comment>
<dbReference type="PANTHER" id="PTHR45990:SF1">
    <property type="entry name" value="DNA REPAIR PROTEIN REV1"/>
    <property type="match status" value="1"/>
</dbReference>
<feature type="binding site" evidence="12">
    <location>
        <position position="373"/>
    </location>
    <ligand>
        <name>Mg(2+)</name>
        <dbReference type="ChEBI" id="CHEBI:18420"/>
        <label>1</label>
    </ligand>
</feature>
<evidence type="ECO:0000256" key="4">
    <source>
        <dbReference type="ARBA" id="ARBA00022695"/>
    </source>
</evidence>
<dbReference type="PROSITE" id="PS50172">
    <property type="entry name" value="BRCT"/>
    <property type="match status" value="1"/>
</dbReference>
<dbReference type="InterPro" id="IPR036775">
    <property type="entry name" value="DNA_pol_Y-fam_lit_finger_sf"/>
</dbReference>
<dbReference type="SUPFAM" id="SSF56672">
    <property type="entry name" value="DNA/RNA polymerases"/>
    <property type="match status" value="1"/>
</dbReference>
<dbReference type="Pfam" id="PF16589">
    <property type="entry name" value="BRCT_2"/>
    <property type="match status" value="1"/>
</dbReference>
<dbReference type="GO" id="GO:0003684">
    <property type="term" value="F:damaged DNA binding"/>
    <property type="evidence" value="ECO:0007669"/>
    <property type="project" value="UniProtKB-UniRule"/>
</dbReference>
<dbReference type="Gene3D" id="1.10.150.20">
    <property type="entry name" value="5' to 3' exonuclease, C-terminal subdomain"/>
    <property type="match status" value="1"/>
</dbReference>
<evidence type="ECO:0000256" key="8">
    <source>
        <dbReference type="ARBA" id="ARBA00023125"/>
    </source>
</evidence>
<evidence type="ECO:0000256" key="7">
    <source>
        <dbReference type="ARBA" id="ARBA00022842"/>
    </source>
</evidence>
<sequence length="880" mass="95967">MDADGGCDEDVAVRQATEAEGHAAGAYLAHPTADRAAAPGFGDFRGYFAQRKRKLALQAEQLSADGSSMMFSGVVFHINGYTQPSHYELKRLLVERGARFLHYLAKSEVTHIVASRLTLAKEKALRAYRVVRPEWVVDSVRAGRRLAWQAYALGAARMPPEEPVRMAPEVPLSLTPEVPPRMPPPPPANPAAAPVVDRFDEGLNRPWVRRNLATAPGFVERYYASSRLHHLATWKAEMQDLVGRLRSQQQQQQHRRPPAPADAGSRVVMHVDFDCFFVSVSLLGRPELQDAPAAVCHAQEAAADGSTSQIASCNYAARSFGVRNGMLLGQALAKCPRLATVAYDFAAYRRVAQAFFRVAVEMSDETQVLSVDEALLDVSRRAPHAEAAARLAEDIRARVFAATGCRVSVGMGPSACVARQATRRAKPDGAVWLALEDYLELPLRVTDLPGVGDVLGGQLAAAGLPHLADVRRNGLHHAQAAVGAANGLMVYEGAWGRDTGPVTSDTRRQAFGCEIGWAVRLSTAAEADGFVRQLAEHAYAAMRQAKRWARAVTVRVKVRREGAGKPSKFLGHGVCDAVARTLELRDRGVEHVMGVCCEALRALGVDPLDIRAVGVRLHRLEDDVEEGRGVADMLAAAAPASAACAMPSASQVDPEVLAALPADVRREIEQHYAGGSTSSNTGVSSAARPVARGSRRGRPRKLQLSTRQQQQQQQKQRRLTDVFRRVAQLDTVVPSQADATVWAGLPASVRREIAREYVRERQPTLQPPLPEKPAAAEDLAESEPSLCGASRVEDVCRLVAQWVEMADGCALAEDEDALAEYLEELVSRRNVVRAAEVLRYLRFCVGRWKPECSEWRRTLASVLARVNRVCVDMYDACLDL</sequence>
<dbReference type="InterPro" id="IPR017961">
    <property type="entry name" value="DNA_pol_Y-fam_little_finger"/>
</dbReference>
<keyword evidence="11" id="KW-0237">DNA synthesis</keyword>
<evidence type="ECO:0000256" key="1">
    <source>
        <dbReference type="ARBA" id="ARBA00004123"/>
    </source>
</evidence>
<dbReference type="GO" id="GO:0006281">
    <property type="term" value="P:DNA repair"/>
    <property type="evidence" value="ECO:0007669"/>
    <property type="project" value="UniProtKB-KW"/>
</dbReference>
<comment type="function">
    <text evidence="11">Deoxycytidyl transferase involved in DNA repair. Transfers a dCMP residue from dCTP to the 3'-end of a DNA primer in a template-dependent reaction. May assist in the first step in the bypass of abasic lesions by the insertion of a nucleotide opposite the lesion. Required for normal induction of mutations by physical and chemical agents.</text>
</comment>
<evidence type="ECO:0000256" key="11">
    <source>
        <dbReference type="PIRNR" id="PIRNR036573"/>
    </source>
</evidence>
<evidence type="ECO:0000256" key="2">
    <source>
        <dbReference type="ARBA" id="ARBA00020399"/>
    </source>
</evidence>
<feature type="compositionally biased region" description="Low complexity" evidence="13">
    <location>
        <begin position="673"/>
        <end position="687"/>
    </location>
</feature>
<keyword evidence="8 11" id="KW-0238">DNA-binding</keyword>
<proteinExistence type="inferred from homology"/>
<dbReference type="AlphaFoldDB" id="A0A9W8LIT8"/>
<dbReference type="InterPro" id="IPR025527">
    <property type="entry name" value="HUWE1/Rev1_UBM"/>
</dbReference>
<evidence type="ECO:0000256" key="9">
    <source>
        <dbReference type="ARBA" id="ARBA00023204"/>
    </source>
</evidence>
<dbReference type="Gene3D" id="6.10.250.1490">
    <property type="match status" value="1"/>
</dbReference>
<dbReference type="EMBL" id="JANBUM010000198">
    <property type="protein sequence ID" value="KAJ2781773.1"/>
    <property type="molecule type" value="Genomic_DNA"/>
</dbReference>
<name>A0A9W8LIT8_9FUNG</name>
<evidence type="ECO:0000256" key="3">
    <source>
        <dbReference type="ARBA" id="ARBA00022679"/>
    </source>
</evidence>
<evidence type="ECO:0000313" key="16">
    <source>
        <dbReference type="EMBL" id="KAJ2781773.1"/>
    </source>
</evidence>
<dbReference type="GO" id="GO:0046872">
    <property type="term" value="F:metal ion binding"/>
    <property type="evidence" value="ECO:0007669"/>
    <property type="project" value="UniProtKB-KW"/>
</dbReference>
<dbReference type="GO" id="GO:0042276">
    <property type="term" value="P:error-prone translesion synthesis"/>
    <property type="evidence" value="ECO:0007669"/>
    <property type="project" value="InterPro"/>
</dbReference>
<feature type="region of interest" description="Disordered" evidence="13">
    <location>
        <begin position="243"/>
        <end position="263"/>
    </location>
</feature>
<dbReference type="InterPro" id="IPR012112">
    <property type="entry name" value="REV1"/>
</dbReference>
<feature type="compositionally biased region" description="Low complexity" evidence="13">
    <location>
        <begin position="702"/>
        <end position="714"/>
    </location>
</feature>
<dbReference type="InterPro" id="IPR001357">
    <property type="entry name" value="BRCT_dom"/>
</dbReference>
<feature type="domain" description="BRCT" evidence="14">
    <location>
        <begin position="66"/>
        <end position="153"/>
    </location>
</feature>
<dbReference type="Gene3D" id="6.10.250.1630">
    <property type="match status" value="1"/>
</dbReference>
<dbReference type="Pfam" id="PF14377">
    <property type="entry name" value="UBM"/>
    <property type="match status" value="2"/>
</dbReference>
<dbReference type="GO" id="GO:0005634">
    <property type="term" value="C:nucleus"/>
    <property type="evidence" value="ECO:0007669"/>
    <property type="project" value="UniProtKB-SubCell"/>
</dbReference>
<comment type="caution">
    <text evidence="16">The sequence shown here is derived from an EMBL/GenBank/DDBJ whole genome shotgun (WGS) entry which is preliminary data.</text>
</comment>
<dbReference type="Pfam" id="PF11799">
    <property type="entry name" value="IMS_C"/>
    <property type="match status" value="1"/>
</dbReference>
<dbReference type="GO" id="GO:0003887">
    <property type="term" value="F:DNA-directed DNA polymerase activity"/>
    <property type="evidence" value="ECO:0007669"/>
    <property type="project" value="TreeGrafter"/>
</dbReference>
<dbReference type="OrthoDB" id="427711at2759"/>
<evidence type="ECO:0000256" key="10">
    <source>
        <dbReference type="ARBA" id="ARBA00023242"/>
    </source>
</evidence>
<dbReference type="PROSITE" id="PS50173">
    <property type="entry name" value="UMUC"/>
    <property type="match status" value="1"/>
</dbReference>
<keyword evidence="6 11" id="KW-0227">DNA damage</keyword>
<keyword evidence="17" id="KW-1185">Reference proteome</keyword>
<keyword evidence="3 11" id="KW-0808">Transferase</keyword>
<comment type="similarity">
    <text evidence="11">Belongs to the DNA polymerase type-Y family.</text>
</comment>
<accession>A0A9W8LIT8</accession>
<dbReference type="GO" id="GO:0017125">
    <property type="term" value="F:deoxycytidyl transferase activity"/>
    <property type="evidence" value="ECO:0007669"/>
    <property type="project" value="TreeGrafter"/>
</dbReference>
<dbReference type="CDD" id="cd17719">
    <property type="entry name" value="BRCT_Rev1"/>
    <property type="match status" value="1"/>
</dbReference>